<dbReference type="Proteomes" id="UP000711047">
    <property type="component" value="Unassembled WGS sequence"/>
</dbReference>
<sequence>MRLLPFERPTEHYDERIVEIDKEICSLIQQRKDVSDDNPGYPPFEYISEWSETFELYEDFLKVLFATMMNEKQFKPRVEPSGFRKHIEILRSVEKDERFYTLTSLRQYSNASVLVLNIDWDEQPDNVPNSHQHTHYELFINEQYDSRMTSGASSSDHASYKYVVTPPLPDDISELQFRFGPYNHSFKKAESEDEIVFGIM</sequence>
<comment type="caution">
    <text evidence="1">The sequence shown here is derived from an EMBL/GenBank/DDBJ whole genome shotgun (WGS) entry which is preliminary data.</text>
</comment>
<protein>
    <submittedName>
        <fullName evidence="1">Uncharacterized protein</fullName>
    </submittedName>
</protein>
<evidence type="ECO:0000313" key="1">
    <source>
        <dbReference type="EMBL" id="NQX45694.1"/>
    </source>
</evidence>
<keyword evidence="2" id="KW-1185">Reference proteome</keyword>
<gene>
    <name evidence="1" type="ORF">HQN87_10160</name>
</gene>
<reference evidence="1 2" key="1">
    <citation type="submission" date="2020-05" db="EMBL/GenBank/DDBJ databases">
        <title>Paenibacillus glebae, sp. nov., Paenibacillus humi sp. nov., Paenibacillus pedi sp. nov., Paenibacillus terrestris sp. nov. and Paenibacillus terricola sp. nov., isolated from a forest top soil sample.</title>
        <authorList>
            <person name="Qi S."/>
            <person name="Carlier A."/>
            <person name="Cnockaert M."/>
            <person name="Vandamme P."/>
        </authorList>
    </citation>
    <scope>NUCLEOTIDE SEQUENCE [LARGE SCALE GENOMIC DNA]</scope>
    <source>
        <strain evidence="1 2">LMG 29502</strain>
    </source>
</reference>
<proteinExistence type="predicted"/>
<accession>A0ABX2DNL0</accession>
<dbReference type="RefSeq" id="WP_173131713.1">
    <property type="nucleotide sequence ID" value="NZ_JABMKX010000005.1"/>
</dbReference>
<name>A0ABX2DNL0_9BACL</name>
<dbReference type="EMBL" id="JABMKX010000005">
    <property type="protein sequence ID" value="NQX45694.1"/>
    <property type="molecule type" value="Genomic_DNA"/>
</dbReference>
<organism evidence="1 2">
    <name type="scientific">Paenibacillus tritici</name>
    <dbReference type="NCBI Taxonomy" id="1873425"/>
    <lineage>
        <taxon>Bacteria</taxon>
        <taxon>Bacillati</taxon>
        <taxon>Bacillota</taxon>
        <taxon>Bacilli</taxon>
        <taxon>Bacillales</taxon>
        <taxon>Paenibacillaceae</taxon>
        <taxon>Paenibacillus</taxon>
    </lineage>
</organism>
<evidence type="ECO:0000313" key="2">
    <source>
        <dbReference type="Proteomes" id="UP000711047"/>
    </source>
</evidence>